<evidence type="ECO:0000313" key="2">
    <source>
        <dbReference type="Proteomes" id="UP001160499"/>
    </source>
</evidence>
<protein>
    <recommendedName>
        <fullName evidence="3">Acyl-CoA thioesterase</fullName>
    </recommendedName>
</protein>
<dbReference type="Proteomes" id="UP001160499">
    <property type="component" value="Unassembled WGS sequence"/>
</dbReference>
<proteinExistence type="predicted"/>
<sequence length="279" mass="31160">MPRSSTYEVVLDAGLFTPTQLQATAVGRLGFQAGTRWMRDHVGSHRTLVTRHRVGFVLWAWELEYDNTLRFVDADEARVDVRARVRGPRSSQLEVETTISGPAGVAARTRAASVPLRLAGDRALSGTPAGLPEKLVAAFRDDENERSPHRSQVPALRAELERNGERLTPDPTDLPTFRVHRHHCEVADQWYWAESIGFAGGAREECVRRHGRSTPELRRALAEGIRRIDAMWLRSGQLWDLLQVRTTAYRHGADIAFVHELGLAEDDGGGPHAIVVERT</sequence>
<gene>
    <name evidence="1" type="ORF">M2283_009863</name>
</gene>
<keyword evidence="2" id="KW-1185">Reference proteome</keyword>
<organism evidence="1 2">
    <name type="scientific">Streptomyces pseudovenezuelae</name>
    <dbReference type="NCBI Taxonomy" id="67350"/>
    <lineage>
        <taxon>Bacteria</taxon>
        <taxon>Bacillati</taxon>
        <taxon>Actinomycetota</taxon>
        <taxon>Actinomycetes</taxon>
        <taxon>Kitasatosporales</taxon>
        <taxon>Streptomycetaceae</taxon>
        <taxon>Streptomyces</taxon>
        <taxon>Streptomyces aurantiacus group</taxon>
    </lineage>
</organism>
<dbReference type="EMBL" id="JARXVH010000035">
    <property type="protein sequence ID" value="MDH6222512.1"/>
    <property type="molecule type" value="Genomic_DNA"/>
</dbReference>
<evidence type="ECO:0000313" key="1">
    <source>
        <dbReference type="EMBL" id="MDH6222512.1"/>
    </source>
</evidence>
<evidence type="ECO:0008006" key="3">
    <source>
        <dbReference type="Google" id="ProtNLM"/>
    </source>
</evidence>
<dbReference type="RefSeq" id="WP_280883132.1">
    <property type="nucleotide sequence ID" value="NZ_JARXVH010000035.1"/>
</dbReference>
<accession>A0ABT6M1S9</accession>
<dbReference type="Gene3D" id="3.10.129.10">
    <property type="entry name" value="Hotdog Thioesterase"/>
    <property type="match status" value="1"/>
</dbReference>
<comment type="caution">
    <text evidence="1">The sequence shown here is derived from an EMBL/GenBank/DDBJ whole genome shotgun (WGS) entry which is preliminary data.</text>
</comment>
<reference evidence="1 2" key="1">
    <citation type="submission" date="2023-04" db="EMBL/GenBank/DDBJ databases">
        <title>Forest soil microbial communities from Buena Vista Peninsula, Colon Province, Panama.</title>
        <authorList>
            <person name="Bouskill N."/>
        </authorList>
    </citation>
    <scope>NUCLEOTIDE SEQUENCE [LARGE SCALE GENOMIC DNA]</scope>
    <source>
        <strain evidence="1 2">GGS1</strain>
    </source>
</reference>
<name>A0ABT6M1S9_9ACTN</name>